<evidence type="ECO:0000256" key="5">
    <source>
        <dbReference type="ARBA" id="ARBA00022723"/>
    </source>
</evidence>
<dbReference type="InterPro" id="IPR045249">
    <property type="entry name" value="HARBI1-like"/>
</dbReference>
<feature type="domain" description="Myb/SANT-like" evidence="9">
    <location>
        <begin position="299"/>
        <end position="393"/>
    </location>
</feature>
<evidence type="ECO:0000259" key="9">
    <source>
        <dbReference type="Pfam" id="PF12776"/>
    </source>
</evidence>
<keyword evidence="4" id="KW-0540">Nuclease</keyword>
<dbReference type="Pfam" id="PF26138">
    <property type="entry name" value="DUF8040"/>
    <property type="match status" value="1"/>
</dbReference>
<comment type="caution">
    <text evidence="12">The sequence shown here is derived from an EMBL/GenBank/DDBJ whole genome shotgun (WGS) entry which is preliminary data.</text>
</comment>
<comment type="subcellular location">
    <subcellularLocation>
        <location evidence="2">Nucleus</location>
    </subcellularLocation>
</comment>
<evidence type="ECO:0000256" key="3">
    <source>
        <dbReference type="ARBA" id="ARBA00006958"/>
    </source>
</evidence>
<feature type="domain" description="DUF8040" evidence="11">
    <location>
        <begin position="27"/>
        <end position="111"/>
    </location>
</feature>
<dbReference type="Pfam" id="PF12776">
    <property type="entry name" value="Myb_DNA-bind_3"/>
    <property type="match status" value="1"/>
</dbReference>
<dbReference type="InterPro" id="IPR058353">
    <property type="entry name" value="DUF8040"/>
</dbReference>
<dbReference type="Pfam" id="PF13359">
    <property type="entry name" value="DDE_Tnp_4"/>
    <property type="match status" value="1"/>
</dbReference>
<comment type="cofactor">
    <cofactor evidence="1">
        <name>a divalent metal cation</name>
        <dbReference type="ChEBI" id="CHEBI:60240"/>
    </cofactor>
</comment>
<dbReference type="Proteomes" id="UP001415857">
    <property type="component" value="Unassembled WGS sequence"/>
</dbReference>
<accession>A0AAP0RIR6</accession>
<evidence type="ECO:0000259" key="11">
    <source>
        <dbReference type="Pfam" id="PF26138"/>
    </source>
</evidence>
<evidence type="ECO:0000256" key="8">
    <source>
        <dbReference type="SAM" id="MobiDB-lite"/>
    </source>
</evidence>
<organism evidence="12 13">
    <name type="scientific">Liquidambar formosana</name>
    <name type="common">Formosan gum</name>
    <dbReference type="NCBI Taxonomy" id="63359"/>
    <lineage>
        <taxon>Eukaryota</taxon>
        <taxon>Viridiplantae</taxon>
        <taxon>Streptophyta</taxon>
        <taxon>Embryophyta</taxon>
        <taxon>Tracheophyta</taxon>
        <taxon>Spermatophyta</taxon>
        <taxon>Magnoliopsida</taxon>
        <taxon>eudicotyledons</taxon>
        <taxon>Gunneridae</taxon>
        <taxon>Pentapetalae</taxon>
        <taxon>Saxifragales</taxon>
        <taxon>Altingiaceae</taxon>
        <taxon>Liquidambar</taxon>
    </lineage>
</organism>
<dbReference type="PANTHER" id="PTHR22930:SF293">
    <property type="entry name" value="PROTEIN ALP1-LIKE"/>
    <property type="match status" value="1"/>
</dbReference>
<evidence type="ECO:0000313" key="12">
    <source>
        <dbReference type="EMBL" id="KAK9278774.1"/>
    </source>
</evidence>
<keyword evidence="7" id="KW-0539">Nucleus</keyword>
<evidence type="ECO:0000256" key="7">
    <source>
        <dbReference type="ARBA" id="ARBA00023242"/>
    </source>
</evidence>
<dbReference type="GO" id="GO:0005634">
    <property type="term" value="C:nucleus"/>
    <property type="evidence" value="ECO:0007669"/>
    <property type="project" value="UniProtKB-SubCell"/>
</dbReference>
<sequence length="544" mass="61750">MGKHYKDYVLKSDSYFTHEARQLNLHNIIFHNDATCVSQLRMNRYAFAKLCDMLRAIGKSRDTKHVTVEEMTALFLHILAHHVKNRVIINRFMRLGETISRHFNHVLNGVIRLQSHLLKKPKAVSENSTDHRWKWFKNCLGALDGTYIRVNVSEADKPRYRTRKNDIATNVLGVCSQDMQFTFVLPGWEGSAADSRVLRDAVSRRHGLKVPRGFYYLVDAGYLNGEGFLAPYRGQRYHLNDWRTGHQPTTPQEFFNMKHSSARNVIERSFGLLKRRMASSGRDNEPTSGYSSGRMVKHQWTPQEDDKLVESLYKLYTMGTWKCDTGFKSGYLVQLEKMMDAKMPTAGVKACPHIESRVKTLKKQCLAIAEMFVNGSGFSWNEDAKMVVVEKSVFDLWVKEEETIEATAANEGGQSTQYDDGLDGIEVSSTQPQASPTGCSQQKACKSSDGWTRGIFEVSSSIKNLVDGTMVYLDKIGNAMSEDSTMKKEVAAELQKIDGLTLTDIMNAGKDIISDSYLSTMFLSLPEEKRREMVLEVLKKHTQS</sequence>
<keyword evidence="6" id="KW-0378">Hydrolase</keyword>
<dbReference type="GO" id="GO:0016787">
    <property type="term" value="F:hydrolase activity"/>
    <property type="evidence" value="ECO:0007669"/>
    <property type="project" value="UniProtKB-KW"/>
</dbReference>
<comment type="similarity">
    <text evidence="3">Belongs to the HARBI1 family.</text>
</comment>
<dbReference type="GO" id="GO:0004518">
    <property type="term" value="F:nuclease activity"/>
    <property type="evidence" value="ECO:0007669"/>
    <property type="project" value="UniProtKB-KW"/>
</dbReference>
<evidence type="ECO:0000259" key="10">
    <source>
        <dbReference type="Pfam" id="PF13359"/>
    </source>
</evidence>
<feature type="compositionally biased region" description="Polar residues" evidence="8">
    <location>
        <begin position="427"/>
        <end position="445"/>
    </location>
</feature>
<dbReference type="EMBL" id="JBBPBK010000009">
    <property type="protein sequence ID" value="KAK9278774.1"/>
    <property type="molecule type" value="Genomic_DNA"/>
</dbReference>
<protein>
    <recommendedName>
        <fullName evidence="14">Transposase</fullName>
    </recommendedName>
</protein>
<feature type="region of interest" description="Disordered" evidence="8">
    <location>
        <begin position="425"/>
        <end position="446"/>
    </location>
</feature>
<evidence type="ECO:0000256" key="4">
    <source>
        <dbReference type="ARBA" id="ARBA00022722"/>
    </source>
</evidence>
<keyword evidence="13" id="KW-1185">Reference proteome</keyword>
<dbReference type="AlphaFoldDB" id="A0AAP0RIR6"/>
<evidence type="ECO:0000256" key="6">
    <source>
        <dbReference type="ARBA" id="ARBA00022801"/>
    </source>
</evidence>
<name>A0AAP0RIR6_LIQFO</name>
<evidence type="ECO:0000256" key="2">
    <source>
        <dbReference type="ARBA" id="ARBA00004123"/>
    </source>
</evidence>
<keyword evidence="5" id="KW-0479">Metal-binding</keyword>
<proteinExistence type="inferred from homology"/>
<dbReference type="InterPro" id="IPR024752">
    <property type="entry name" value="Myb/SANT-like_dom"/>
</dbReference>
<evidence type="ECO:0000313" key="13">
    <source>
        <dbReference type="Proteomes" id="UP001415857"/>
    </source>
</evidence>
<dbReference type="PANTHER" id="PTHR22930">
    <property type="match status" value="1"/>
</dbReference>
<feature type="domain" description="DDE Tnp4" evidence="10">
    <location>
        <begin position="143"/>
        <end position="276"/>
    </location>
</feature>
<dbReference type="InterPro" id="IPR027806">
    <property type="entry name" value="HARBI1_dom"/>
</dbReference>
<gene>
    <name evidence="12" type="ORF">L1049_028352</name>
</gene>
<evidence type="ECO:0008006" key="14">
    <source>
        <dbReference type="Google" id="ProtNLM"/>
    </source>
</evidence>
<dbReference type="GO" id="GO:0046872">
    <property type="term" value="F:metal ion binding"/>
    <property type="evidence" value="ECO:0007669"/>
    <property type="project" value="UniProtKB-KW"/>
</dbReference>
<evidence type="ECO:0000256" key="1">
    <source>
        <dbReference type="ARBA" id="ARBA00001968"/>
    </source>
</evidence>
<reference evidence="12 13" key="1">
    <citation type="journal article" date="2024" name="Plant J.">
        <title>Genome sequences and population genomics reveal climatic adaptation and genomic divergence between two closely related sweetgum species.</title>
        <authorList>
            <person name="Xu W.Q."/>
            <person name="Ren C.Q."/>
            <person name="Zhang X.Y."/>
            <person name="Comes H.P."/>
            <person name="Liu X.H."/>
            <person name="Li Y.G."/>
            <person name="Kettle C.J."/>
            <person name="Jalonen R."/>
            <person name="Gaisberger H."/>
            <person name="Ma Y.Z."/>
            <person name="Qiu Y.X."/>
        </authorList>
    </citation>
    <scope>NUCLEOTIDE SEQUENCE [LARGE SCALE GENOMIC DNA]</scope>
    <source>
        <strain evidence="12">Hangzhou</strain>
    </source>
</reference>